<name>S7VDS0_DESML</name>
<proteinExistence type="predicted"/>
<accession>S7VDS0</accession>
<dbReference type="OrthoDB" id="9810361at2"/>
<dbReference type="PANTHER" id="PTHR35866:SF1">
    <property type="entry name" value="YKGJ FAMILY CYSTEINE CLUSTER PROTEIN"/>
    <property type="match status" value="1"/>
</dbReference>
<dbReference type="AlphaFoldDB" id="S7VDS0"/>
<dbReference type="InterPro" id="IPR005358">
    <property type="entry name" value="Puta_zinc/iron-chelating_dom"/>
</dbReference>
<dbReference type="RefSeq" id="WP_020875965.1">
    <property type="nucleotide sequence ID" value="NZ_ATHJ01000064.1"/>
</dbReference>
<dbReference type="Pfam" id="PF03692">
    <property type="entry name" value="CxxCxxCC"/>
    <property type="match status" value="1"/>
</dbReference>
<protein>
    <recommendedName>
        <fullName evidence="3">YkgJ family cysteine cluster protein</fullName>
    </recommendedName>
</protein>
<comment type="caution">
    <text evidence="1">The sequence shown here is derived from an EMBL/GenBank/DDBJ whole genome shotgun (WGS) entry which is preliminary data.</text>
</comment>
<dbReference type="STRING" id="897.B2D07_07680"/>
<dbReference type="Proteomes" id="UP000014977">
    <property type="component" value="Unassembled WGS sequence"/>
</dbReference>
<dbReference type="PANTHER" id="PTHR35866">
    <property type="entry name" value="PUTATIVE-RELATED"/>
    <property type="match status" value="1"/>
</dbReference>
<evidence type="ECO:0000313" key="1">
    <source>
        <dbReference type="EMBL" id="EPR42593.1"/>
    </source>
</evidence>
<dbReference type="eggNOG" id="COG0727">
    <property type="taxonomic scope" value="Bacteria"/>
</dbReference>
<reference evidence="1 2" key="1">
    <citation type="journal article" date="2013" name="Genome Announc.">
        <title>Draft genome sequences for three mercury-methylating, sulfate-reducing bacteria.</title>
        <authorList>
            <person name="Brown S.D."/>
            <person name="Hurt R.A.Jr."/>
            <person name="Gilmour C.C."/>
            <person name="Elias D.A."/>
        </authorList>
    </citation>
    <scope>NUCLEOTIDE SEQUENCE [LARGE SCALE GENOMIC DNA]</scope>
    <source>
        <strain evidence="1 2">DSM 2059</strain>
    </source>
</reference>
<evidence type="ECO:0008006" key="3">
    <source>
        <dbReference type="Google" id="ProtNLM"/>
    </source>
</evidence>
<organism evidence="1 2">
    <name type="scientific">Desulfococcus multivorans DSM 2059</name>
    <dbReference type="NCBI Taxonomy" id="1121405"/>
    <lineage>
        <taxon>Bacteria</taxon>
        <taxon>Pseudomonadati</taxon>
        <taxon>Thermodesulfobacteriota</taxon>
        <taxon>Desulfobacteria</taxon>
        <taxon>Desulfobacterales</taxon>
        <taxon>Desulfococcaceae</taxon>
        <taxon>Desulfococcus</taxon>
    </lineage>
</organism>
<gene>
    <name evidence="1" type="ORF">dsmv_1581</name>
</gene>
<keyword evidence="2" id="KW-1185">Reference proteome</keyword>
<dbReference type="EMBL" id="ATHJ01000064">
    <property type="protein sequence ID" value="EPR42593.1"/>
    <property type="molecule type" value="Genomic_DNA"/>
</dbReference>
<evidence type="ECO:0000313" key="2">
    <source>
        <dbReference type="Proteomes" id="UP000014977"/>
    </source>
</evidence>
<sequence>MSLNDIPCDAIFECIQCGECCNGFGGTFVTPADIAAIAGYIGAPAESFVRDYCRMSGSRPVIAQGPDGYCIFYRDRLCSIHPVKPRMCRAWPYIESVLKDPANWRMMAGSCPGMRADITDACILRCVREQIEMRGF</sequence>